<dbReference type="Pfam" id="PF00884">
    <property type="entry name" value="Sulfatase"/>
    <property type="match status" value="1"/>
</dbReference>
<dbReference type="InterPro" id="IPR017850">
    <property type="entry name" value="Alkaline_phosphatase_core_sf"/>
</dbReference>
<proteinExistence type="inferred from homology"/>
<reference evidence="7 8" key="2">
    <citation type="submission" date="2016-06" db="EMBL/GenBank/DDBJ databases">
        <title>Pedobacter psychrophilus sp. nov., isolated from Antarctic fragmentary rock.</title>
        <authorList>
            <person name="Svec P."/>
        </authorList>
    </citation>
    <scope>NUCLEOTIDE SEQUENCE [LARGE SCALE GENOMIC DNA]</scope>
    <source>
        <strain evidence="7 8">CCM 8644</strain>
    </source>
</reference>
<dbReference type="PROSITE" id="PS00149">
    <property type="entry name" value="SULFATASE_2"/>
    <property type="match status" value="1"/>
</dbReference>
<name>A0A179DBN0_9SPHI</name>
<keyword evidence="4" id="KW-0106">Calcium</keyword>
<dbReference type="InterPro" id="IPR024607">
    <property type="entry name" value="Sulfatase_CS"/>
</dbReference>
<dbReference type="STRING" id="1826909.A5893_16185"/>
<dbReference type="Pfam" id="PF14707">
    <property type="entry name" value="Sulfatase_C"/>
    <property type="match status" value="1"/>
</dbReference>
<dbReference type="CDD" id="cd16026">
    <property type="entry name" value="GALNS_like"/>
    <property type="match status" value="1"/>
</dbReference>
<evidence type="ECO:0000256" key="2">
    <source>
        <dbReference type="ARBA" id="ARBA00022723"/>
    </source>
</evidence>
<evidence type="ECO:0000256" key="5">
    <source>
        <dbReference type="SAM" id="SignalP"/>
    </source>
</evidence>
<organism evidence="7 8">
    <name type="scientific">Pedobacter psychrophilus</name>
    <dbReference type="NCBI Taxonomy" id="1826909"/>
    <lineage>
        <taxon>Bacteria</taxon>
        <taxon>Pseudomonadati</taxon>
        <taxon>Bacteroidota</taxon>
        <taxon>Sphingobacteriia</taxon>
        <taxon>Sphingobacteriales</taxon>
        <taxon>Sphingobacteriaceae</taxon>
        <taxon>Pedobacter</taxon>
    </lineage>
</organism>
<feature type="domain" description="Sulfatase N-terminal" evidence="6">
    <location>
        <begin position="28"/>
        <end position="354"/>
    </location>
</feature>
<gene>
    <name evidence="7" type="ORF">A5893_16185</name>
</gene>
<keyword evidence="8" id="KW-1185">Reference proteome</keyword>
<dbReference type="InterPro" id="IPR050738">
    <property type="entry name" value="Sulfatase"/>
</dbReference>
<dbReference type="RefSeq" id="WP_068823719.1">
    <property type="nucleotide sequence ID" value="NZ_LWHJ01000031.1"/>
</dbReference>
<dbReference type="PANTHER" id="PTHR42693">
    <property type="entry name" value="ARYLSULFATASE FAMILY MEMBER"/>
    <property type="match status" value="1"/>
</dbReference>
<dbReference type="Gene3D" id="3.40.720.10">
    <property type="entry name" value="Alkaline Phosphatase, subunit A"/>
    <property type="match status" value="1"/>
</dbReference>
<protein>
    <submittedName>
        <fullName evidence="7">Arylsulfatase</fullName>
    </submittedName>
</protein>
<comment type="caution">
    <text evidence="7">The sequence shown here is derived from an EMBL/GenBank/DDBJ whole genome shotgun (WGS) entry which is preliminary data.</text>
</comment>
<dbReference type="GO" id="GO:0046872">
    <property type="term" value="F:metal ion binding"/>
    <property type="evidence" value="ECO:0007669"/>
    <property type="project" value="UniProtKB-KW"/>
</dbReference>
<keyword evidence="5" id="KW-0732">Signal</keyword>
<dbReference type="Proteomes" id="UP000078459">
    <property type="component" value="Unassembled WGS sequence"/>
</dbReference>
<accession>A0A179DBN0</accession>
<dbReference type="OrthoDB" id="9764377at2"/>
<evidence type="ECO:0000313" key="8">
    <source>
        <dbReference type="Proteomes" id="UP000078459"/>
    </source>
</evidence>
<dbReference type="Gene3D" id="3.30.1120.10">
    <property type="match status" value="1"/>
</dbReference>
<evidence type="ECO:0000256" key="3">
    <source>
        <dbReference type="ARBA" id="ARBA00022801"/>
    </source>
</evidence>
<dbReference type="GO" id="GO:0004065">
    <property type="term" value="F:arylsulfatase activity"/>
    <property type="evidence" value="ECO:0007669"/>
    <property type="project" value="TreeGrafter"/>
</dbReference>
<feature type="signal peptide" evidence="5">
    <location>
        <begin position="1"/>
        <end position="19"/>
    </location>
</feature>
<evidence type="ECO:0000313" key="7">
    <source>
        <dbReference type="EMBL" id="OAQ38324.1"/>
    </source>
</evidence>
<dbReference type="InterPro" id="IPR000917">
    <property type="entry name" value="Sulfatase_N"/>
</dbReference>
<dbReference type="AlphaFoldDB" id="A0A179DBN0"/>
<dbReference type="SUPFAM" id="SSF53649">
    <property type="entry name" value="Alkaline phosphatase-like"/>
    <property type="match status" value="1"/>
</dbReference>
<dbReference type="EMBL" id="LWHJ01000031">
    <property type="protein sequence ID" value="OAQ38324.1"/>
    <property type="molecule type" value="Genomic_DNA"/>
</dbReference>
<keyword evidence="3" id="KW-0378">Hydrolase</keyword>
<comment type="similarity">
    <text evidence="1">Belongs to the sulfatase family.</text>
</comment>
<dbReference type="PANTHER" id="PTHR42693:SF53">
    <property type="entry name" value="ENDO-4-O-SULFATASE"/>
    <property type="match status" value="1"/>
</dbReference>
<reference evidence="7 8" key="1">
    <citation type="submission" date="2016-04" db="EMBL/GenBank/DDBJ databases">
        <authorList>
            <person name="Evans L.H."/>
            <person name="Alamgir A."/>
            <person name="Owens N."/>
            <person name="Weber N.D."/>
            <person name="Virtaneva K."/>
            <person name="Barbian K."/>
            <person name="Babar A."/>
            <person name="Rosenke K."/>
        </authorList>
    </citation>
    <scope>NUCLEOTIDE SEQUENCE [LARGE SCALE GENOMIC DNA]</scope>
    <source>
        <strain evidence="7 8">CCM 8644</strain>
    </source>
</reference>
<evidence type="ECO:0000259" key="6">
    <source>
        <dbReference type="Pfam" id="PF00884"/>
    </source>
</evidence>
<evidence type="ECO:0000256" key="4">
    <source>
        <dbReference type="ARBA" id="ARBA00022837"/>
    </source>
</evidence>
<evidence type="ECO:0000256" key="1">
    <source>
        <dbReference type="ARBA" id="ARBA00008779"/>
    </source>
</evidence>
<keyword evidence="2" id="KW-0479">Metal-binding</keyword>
<feature type="chain" id="PRO_5008100318" evidence="5">
    <location>
        <begin position="20"/>
        <end position="490"/>
    </location>
</feature>
<sequence>MKTKLITVAVLSFYFTGFAQQKLVQQKPNVVIIFMDDMGYGDIEENGAIGYKTPNITRLANNGQRFTNFYTPQATCTASRAALLTGTYPNRMNVYGAFAPNEGIGLNLKETTIAEMLKSSGYATAMVGKWHLGNEPEFLPTKQGFDEYLGIPYSNDMWPVDYDGKQLPPTHPRAKIYPTLPLLQIKAGQQVPDTSMKVVTLDDQAKLTTIYTDKAVSFIKENKQHPFFLYMAHSMPHVPIAASSKFKNKSEQGLFGDVMMEIDWSVEQIVKTLEQQGLAKNTLIIFTSDNGPWLNFGNHNGNTAGLREGKGTSWEGGTKVPCIISWPNIIPKGMVVNKLASTIDIFPTLAAITGSILPQHKIDGVNILSLLQGNDVTPRTKFNYYYNKNDLEAVRIGEWKLVFPHDYRSYENVMPGNNGYPGPYRKGSLDTLALYDLRRDPGERYNVIELYPKIVEELQAYANEVKEDLGDDLTGKLGANRRPLGELKNK</sequence>